<reference evidence="3" key="1">
    <citation type="submission" date="2022-08" db="EMBL/GenBank/DDBJ databases">
        <title>Genome sequencing of akame (Lates japonicus).</title>
        <authorList>
            <person name="Hashiguchi Y."/>
            <person name="Takahashi H."/>
        </authorList>
    </citation>
    <scope>NUCLEOTIDE SEQUENCE</scope>
    <source>
        <strain evidence="3">Kochi</strain>
    </source>
</reference>
<feature type="domain" description="BACK" evidence="2">
    <location>
        <begin position="57"/>
        <end position="127"/>
    </location>
</feature>
<evidence type="ECO:0000313" key="4">
    <source>
        <dbReference type="Proteomes" id="UP001279410"/>
    </source>
</evidence>
<keyword evidence="4" id="KW-1185">Reference proteome</keyword>
<proteinExistence type="predicted"/>
<dbReference type="InterPro" id="IPR011705">
    <property type="entry name" value="BACK"/>
</dbReference>
<accession>A0AAD3N6T7</accession>
<gene>
    <name evidence="3" type="ORF">AKAME5_001775100</name>
</gene>
<evidence type="ECO:0000256" key="1">
    <source>
        <dbReference type="SAM" id="MobiDB-lite"/>
    </source>
</evidence>
<dbReference type="AlphaFoldDB" id="A0AAD3N6T7"/>
<organism evidence="3 4">
    <name type="scientific">Lates japonicus</name>
    <name type="common">Japanese lates</name>
    <dbReference type="NCBI Taxonomy" id="270547"/>
    <lineage>
        <taxon>Eukaryota</taxon>
        <taxon>Metazoa</taxon>
        <taxon>Chordata</taxon>
        <taxon>Craniata</taxon>
        <taxon>Vertebrata</taxon>
        <taxon>Euteleostomi</taxon>
        <taxon>Actinopterygii</taxon>
        <taxon>Neopterygii</taxon>
        <taxon>Teleostei</taxon>
        <taxon>Neoteleostei</taxon>
        <taxon>Acanthomorphata</taxon>
        <taxon>Carangaria</taxon>
        <taxon>Carangaria incertae sedis</taxon>
        <taxon>Centropomidae</taxon>
        <taxon>Lates</taxon>
    </lineage>
</organism>
<sequence>MLKLPRPLGHLVALRPFVPRWTRSSELAPAEKDAPMLHGLQGTSSSSTLSNAHRHRRNFAEQISCTELHQKAREYIYMNFTARLHPRGANLSHCQLVTLISRDELNAAARSLKSSRRSVGWVRDDRESSTTPRLLTPGCPPFLTSTSCRPSSSLWIGTPVQRLLGPDLPRLTSTSLPKSFHAELPQPQLIYTAGGYSAGSLSYLSS</sequence>
<name>A0AAD3N6T7_LATJO</name>
<evidence type="ECO:0000313" key="3">
    <source>
        <dbReference type="EMBL" id="GLD66352.1"/>
    </source>
</evidence>
<feature type="region of interest" description="Disordered" evidence="1">
    <location>
        <begin position="29"/>
        <end position="49"/>
    </location>
</feature>
<evidence type="ECO:0000259" key="2">
    <source>
        <dbReference type="Pfam" id="PF07707"/>
    </source>
</evidence>
<comment type="caution">
    <text evidence="3">The sequence shown here is derived from an EMBL/GenBank/DDBJ whole genome shotgun (WGS) entry which is preliminary data.</text>
</comment>
<dbReference type="Gene3D" id="1.25.40.420">
    <property type="match status" value="1"/>
</dbReference>
<dbReference type="EMBL" id="BRZM01000091">
    <property type="protein sequence ID" value="GLD66352.1"/>
    <property type="molecule type" value="Genomic_DNA"/>
</dbReference>
<protein>
    <submittedName>
        <fullName evidence="3">Kelch-like ECH-associated protein 1</fullName>
    </submittedName>
</protein>
<dbReference type="Proteomes" id="UP001279410">
    <property type="component" value="Unassembled WGS sequence"/>
</dbReference>
<feature type="compositionally biased region" description="Low complexity" evidence="1">
    <location>
        <begin position="39"/>
        <end position="49"/>
    </location>
</feature>
<dbReference type="Pfam" id="PF07707">
    <property type="entry name" value="BACK"/>
    <property type="match status" value="1"/>
</dbReference>